<dbReference type="RefSeq" id="WP_069681070.1">
    <property type="nucleotide sequence ID" value="NZ_CP017253.2"/>
</dbReference>
<organism evidence="3 4">
    <name type="scientific">Clostridium taeniosporum</name>
    <dbReference type="NCBI Taxonomy" id="394958"/>
    <lineage>
        <taxon>Bacteria</taxon>
        <taxon>Bacillati</taxon>
        <taxon>Bacillota</taxon>
        <taxon>Clostridia</taxon>
        <taxon>Eubacteriales</taxon>
        <taxon>Clostridiaceae</taxon>
        <taxon>Clostridium</taxon>
    </lineage>
</organism>
<dbReference type="Pfam" id="PF09992">
    <property type="entry name" value="NAGPA"/>
    <property type="match status" value="1"/>
</dbReference>
<dbReference type="PANTHER" id="PTHR40446:SF2">
    <property type="entry name" value="N-ACETYLGLUCOSAMINE-1-PHOSPHODIESTER ALPHA-N-ACETYLGLUCOSAMINIDASE"/>
    <property type="match status" value="1"/>
</dbReference>
<dbReference type="STRING" id="394958.BGI42_10160"/>
<reference evidence="4" key="1">
    <citation type="submission" date="2016-09" db="EMBL/GenBank/DDBJ databases">
        <title>Genomics of Clostridium taeniosporum, an organism which forms endospores with ribbon-like appendages.</title>
        <authorList>
            <person name="Walker J.R."/>
        </authorList>
    </citation>
    <scope>NUCLEOTIDE SEQUENCE [LARGE SCALE GENOMIC DNA]</scope>
    <source>
        <strain evidence="4">1/k</strain>
    </source>
</reference>
<evidence type="ECO:0000313" key="4">
    <source>
        <dbReference type="Proteomes" id="UP000094652"/>
    </source>
</evidence>
<protein>
    <submittedName>
        <fullName evidence="3">Exopolysaccharide biosynthesis protein</fullName>
    </submittedName>
</protein>
<dbReference type="KEGG" id="ctae:BGI42_10160"/>
<feature type="domain" description="Phosphodiester glycosidase" evidence="2">
    <location>
        <begin position="165"/>
        <end position="348"/>
    </location>
</feature>
<feature type="region of interest" description="Disordered" evidence="1">
    <location>
        <begin position="1"/>
        <end position="26"/>
    </location>
</feature>
<dbReference type="PANTHER" id="PTHR40446">
    <property type="entry name" value="N-ACETYLGLUCOSAMINE-1-PHOSPHODIESTER ALPHA-N-ACETYLGLUCOSAMINIDASE"/>
    <property type="match status" value="1"/>
</dbReference>
<evidence type="ECO:0000259" key="2">
    <source>
        <dbReference type="Pfam" id="PF09992"/>
    </source>
</evidence>
<gene>
    <name evidence="3" type="ORF">BGI42_10160</name>
</gene>
<accession>A0A1D7XP25</accession>
<sequence length="349" mass="37707">MDKNIKKQKKAVKARPNNSKKKKKRKKSSFKRILGFLVFMIAFTACTGPFVLLYGPFENAKRTFVGAAMTSMNHQFLATWFLSDEKIAEILGTSSMEQTQTSENTNVDEVEIPKIKDSNIELHTIENPKYNGYLLTIKDPTRIKVGYTSKLNVEGETTSQIAKNNNAIAAINGGGFTDSSSTAKWTGNGGLPTGIIMSKGKVIFNDKGENGKADLLGVTKEGKLIVGKYSVNELKKLNVEEALSFTPTLVVNGKMTPMAGDGGWGVAPRTVIGQRADGAILLLVIDGRSATSLGATLKEAQEVIYKCGAVNAINLDGGKSTTMYYNDKIINNPSDSLGERAIPTAIIVE</sequence>
<dbReference type="EMBL" id="CP017253">
    <property type="protein sequence ID" value="AOR24950.1"/>
    <property type="molecule type" value="Genomic_DNA"/>
</dbReference>
<evidence type="ECO:0000313" key="3">
    <source>
        <dbReference type="EMBL" id="AOR24950.1"/>
    </source>
</evidence>
<dbReference type="Proteomes" id="UP000094652">
    <property type="component" value="Chromosome"/>
</dbReference>
<proteinExistence type="predicted"/>
<dbReference type="InterPro" id="IPR018711">
    <property type="entry name" value="NAGPA"/>
</dbReference>
<dbReference type="AlphaFoldDB" id="A0A1D7XP25"/>
<dbReference type="OrthoDB" id="9809781at2"/>
<evidence type="ECO:0000256" key="1">
    <source>
        <dbReference type="SAM" id="MobiDB-lite"/>
    </source>
</evidence>
<name>A0A1D7XP25_9CLOT</name>
<keyword evidence="4" id="KW-1185">Reference proteome</keyword>